<proteinExistence type="predicted"/>
<dbReference type="Proteomes" id="UP000608890">
    <property type="component" value="Unassembled WGS sequence"/>
</dbReference>
<comment type="caution">
    <text evidence="2">The sequence shown here is derived from an EMBL/GenBank/DDBJ whole genome shotgun (WGS) entry which is preliminary data.</text>
</comment>
<dbReference type="EMBL" id="BMNB01000003">
    <property type="protein sequence ID" value="GGM27059.1"/>
    <property type="molecule type" value="Genomic_DNA"/>
</dbReference>
<reference evidence="2" key="1">
    <citation type="journal article" date="2014" name="Int. J. Syst. Evol. Microbiol.">
        <title>Complete genome sequence of Corynebacterium casei LMG S-19264T (=DSM 44701T), isolated from a smear-ripened cheese.</title>
        <authorList>
            <consortium name="US DOE Joint Genome Institute (JGI-PGF)"/>
            <person name="Walter F."/>
            <person name="Albersmeier A."/>
            <person name="Kalinowski J."/>
            <person name="Ruckert C."/>
        </authorList>
    </citation>
    <scope>NUCLEOTIDE SEQUENCE</scope>
    <source>
        <strain evidence="2">CGMCC 4.7312</strain>
    </source>
</reference>
<protein>
    <submittedName>
        <fullName evidence="2">Uncharacterized protein</fullName>
    </submittedName>
</protein>
<gene>
    <name evidence="2" type="ORF">GCM10011608_09810</name>
</gene>
<reference evidence="2" key="2">
    <citation type="submission" date="2020-09" db="EMBL/GenBank/DDBJ databases">
        <authorList>
            <person name="Sun Q."/>
            <person name="Zhou Y."/>
        </authorList>
    </citation>
    <scope>NUCLEOTIDE SEQUENCE</scope>
    <source>
        <strain evidence="2">CGMCC 4.7312</strain>
    </source>
</reference>
<organism evidence="2 3">
    <name type="scientific">Micromonospora sonchi</name>
    <dbReference type="NCBI Taxonomy" id="1763543"/>
    <lineage>
        <taxon>Bacteria</taxon>
        <taxon>Bacillati</taxon>
        <taxon>Actinomycetota</taxon>
        <taxon>Actinomycetes</taxon>
        <taxon>Micromonosporales</taxon>
        <taxon>Micromonosporaceae</taxon>
        <taxon>Micromonospora</taxon>
    </lineage>
</organism>
<sequence length="107" mass="11483">MGKLSDELDDLNRRYTGVRDAIDGSHTSTIQAVDLADSEVQALRDGDLSDEQRRHVDRLTELLGEIRTAADGVGDGYKAPTREPAPVKGQKGKPAPGSVADRERGGI</sequence>
<feature type="region of interest" description="Disordered" evidence="1">
    <location>
        <begin position="71"/>
        <end position="107"/>
    </location>
</feature>
<dbReference type="RefSeq" id="WP_189041027.1">
    <property type="nucleotide sequence ID" value="NZ_BMNB01000003.1"/>
</dbReference>
<name>A0A917TL08_9ACTN</name>
<dbReference type="AlphaFoldDB" id="A0A917TL08"/>
<keyword evidence="3" id="KW-1185">Reference proteome</keyword>
<evidence type="ECO:0000256" key="1">
    <source>
        <dbReference type="SAM" id="MobiDB-lite"/>
    </source>
</evidence>
<evidence type="ECO:0000313" key="2">
    <source>
        <dbReference type="EMBL" id="GGM27059.1"/>
    </source>
</evidence>
<accession>A0A917TL08</accession>
<evidence type="ECO:0000313" key="3">
    <source>
        <dbReference type="Proteomes" id="UP000608890"/>
    </source>
</evidence>